<evidence type="ECO:0000256" key="2">
    <source>
        <dbReference type="ARBA" id="ARBA00023033"/>
    </source>
</evidence>
<dbReference type="STRING" id="297318.BK138_29060"/>
<dbReference type="SUPFAM" id="SSF51679">
    <property type="entry name" value="Bacterial luciferase-like"/>
    <property type="match status" value="1"/>
</dbReference>
<dbReference type="AlphaFoldDB" id="A0A1R1ECM3"/>
<name>A0A1R1ECM3_9BACL</name>
<dbReference type="GO" id="GO:0016705">
    <property type="term" value="F:oxidoreductase activity, acting on paired donors, with incorporation or reduction of molecular oxygen"/>
    <property type="evidence" value="ECO:0007669"/>
    <property type="project" value="InterPro"/>
</dbReference>
<feature type="domain" description="Luciferase-like" evidence="3">
    <location>
        <begin position="10"/>
        <end position="304"/>
    </location>
</feature>
<dbReference type="Gene3D" id="3.20.20.30">
    <property type="entry name" value="Luciferase-like domain"/>
    <property type="match status" value="1"/>
</dbReference>
<gene>
    <name evidence="4" type="ORF">BK138_29060</name>
</gene>
<organism evidence="4 5">
    <name type="scientific">Paenibacillus rhizosphaerae</name>
    <dbReference type="NCBI Taxonomy" id="297318"/>
    <lineage>
        <taxon>Bacteria</taxon>
        <taxon>Bacillati</taxon>
        <taxon>Bacillota</taxon>
        <taxon>Bacilli</taxon>
        <taxon>Bacillales</taxon>
        <taxon>Paenibacillaceae</taxon>
        <taxon>Paenibacillus</taxon>
    </lineage>
</organism>
<dbReference type="RefSeq" id="WP_076174959.1">
    <property type="nucleotide sequence ID" value="NZ_MRTP01000013.1"/>
</dbReference>
<keyword evidence="2" id="KW-0503">Monooxygenase</keyword>
<dbReference type="GO" id="GO:0004497">
    <property type="term" value="F:monooxygenase activity"/>
    <property type="evidence" value="ECO:0007669"/>
    <property type="project" value="UniProtKB-KW"/>
</dbReference>
<dbReference type="PANTHER" id="PTHR30137:SF8">
    <property type="entry name" value="BLR5498 PROTEIN"/>
    <property type="match status" value="1"/>
</dbReference>
<evidence type="ECO:0000313" key="5">
    <source>
        <dbReference type="Proteomes" id="UP000187172"/>
    </source>
</evidence>
<keyword evidence="1" id="KW-0560">Oxidoreductase</keyword>
<dbReference type="InterPro" id="IPR036661">
    <property type="entry name" value="Luciferase-like_sf"/>
</dbReference>
<dbReference type="InterPro" id="IPR011251">
    <property type="entry name" value="Luciferase-like_dom"/>
</dbReference>
<protein>
    <submittedName>
        <fullName evidence="4">Luciferase</fullName>
    </submittedName>
</protein>
<sequence>MKVAVFSLMMNLPNAVTGESLTAQQKFHNVISQAVLAETLGFDAYGVGERHGAPFLSSAPPVVLTAIASRTTRIRLLTTVTVLSVLDPVRVAEDYATLDHLSGGRLEMIIGKGNDPRHYPLFGITEEEQWDSMEERYRLLKQLWTEENVTWEGKYRPPLREVTTFPRPYQASIPVWHGSASSTRSTELAAKFGEPIFSSNAFHPQAKYKALIDHYRERLAYYGHDPAKAVVGAGSGSLYLGNTTEEAIRRYRPYYTAFSATESAKHNQSPFHSLEDQIENGPALIGSPEKVIEKIMNYHEAFGHTVLSIGVDGLTESEQQEQLQRFAEEVLPVLRREIPSRVWESGPVLAGEETAVLSES</sequence>
<dbReference type="GO" id="GO:0005829">
    <property type="term" value="C:cytosol"/>
    <property type="evidence" value="ECO:0007669"/>
    <property type="project" value="TreeGrafter"/>
</dbReference>
<dbReference type="Pfam" id="PF00296">
    <property type="entry name" value="Bac_luciferase"/>
    <property type="match status" value="1"/>
</dbReference>
<dbReference type="InterPro" id="IPR050766">
    <property type="entry name" value="Bact_Lucif_Oxidored"/>
</dbReference>
<evidence type="ECO:0000259" key="3">
    <source>
        <dbReference type="Pfam" id="PF00296"/>
    </source>
</evidence>
<dbReference type="EMBL" id="MRTP01000013">
    <property type="protein sequence ID" value="OMF49541.1"/>
    <property type="molecule type" value="Genomic_DNA"/>
</dbReference>
<accession>A0A1R1ECM3</accession>
<dbReference type="PANTHER" id="PTHR30137">
    <property type="entry name" value="LUCIFERASE-LIKE MONOOXYGENASE"/>
    <property type="match status" value="1"/>
</dbReference>
<reference evidence="4 5" key="1">
    <citation type="submission" date="2016-11" db="EMBL/GenBank/DDBJ databases">
        <title>Paenibacillus species isolates.</title>
        <authorList>
            <person name="Beno S.M."/>
        </authorList>
    </citation>
    <scope>NUCLEOTIDE SEQUENCE [LARGE SCALE GENOMIC DNA]</scope>
    <source>
        <strain evidence="4 5">FSL R5-0378</strain>
    </source>
</reference>
<evidence type="ECO:0000313" key="4">
    <source>
        <dbReference type="EMBL" id="OMF49541.1"/>
    </source>
</evidence>
<dbReference type="Proteomes" id="UP000187172">
    <property type="component" value="Unassembled WGS sequence"/>
</dbReference>
<keyword evidence="5" id="KW-1185">Reference proteome</keyword>
<evidence type="ECO:0000256" key="1">
    <source>
        <dbReference type="ARBA" id="ARBA00023002"/>
    </source>
</evidence>
<proteinExistence type="predicted"/>
<comment type="caution">
    <text evidence="4">The sequence shown here is derived from an EMBL/GenBank/DDBJ whole genome shotgun (WGS) entry which is preliminary data.</text>
</comment>